<accession>A0A0L0BRE0</accession>
<evidence type="ECO:0000256" key="1">
    <source>
        <dbReference type="ARBA" id="ARBA00004651"/>
    </source>
</evidence>
<evidence type="ECO:0000256" key="4">
    <source>
        <dbReference type="ARBA" id="ARBA00022692"/>
    </source>
</evidence>
<evidence type="ECO:0000256" key="6">
    <source>
        <dbReference type="ARBA" id="ARBA00023065"/>
    </source>
</evidence>
<dbReference type="OMA" id="MQAEDAN"/>
<organism evidence="16 17">
    <name type="scientific">Lucilia cuprina</name>
    <name type="common">Green bottle fly</name>
    <name type="synonym">Australian sheep blowfly</name>
    <dbReference type="NCBI Taxonomy" id="7375"/>
    <lineage>
        <taxon>Eukaryota</taxon>
        <taxon>Metazoa</taxon>
        <taxon>Ecdysozoa</taxon>
        <taxon>Arthropoda</taxon>
        <taxon>Hexapoda</taxon>
        <taxon>Insecta</taxon>
        <taxon>Pterygota</taxon>
        <taxon>Neoptera</taxon>
        <taxon>Endopterygota</taxon>
        <taxon>Diptera</taxon>
        <taxon>Brachycera</taxon>
        <taxon>Muscomorpha</taxon>
        <taxon>Oestroidea</taxon>
        <taxon>Calliphoridae</taxon>
        <taxon>Luciliinae</taxon>
        <taxon>Lucilia</taxon>
    </lineage>
</organism>
<feature type="domain" description="Putative ionotropic receptor ligand binding" evidence="15">
    <location>
        <begin position="981"/>
        <end position="1129"/>
    </location>
</feature>
<evidence type="ECO:0000259" key="14">
    <source>
        <dbReference type="Pfam" id="PF10613"/>
    </source>
</evidence>
<feature type="transmembrane region" description="Helical" evidence="12">
    <location>
        <begin position="378"/>
        <end position="397"/>
    </location>
</feature>
<dbReference type="InterPro" id="IPR056198">
    <property type="entry name" value="LBD_receptor"/>
</dbReference>
<feature type="domain" description="Ionotropic glutamate receptor L-glutamate and glycine-binding" evidence="14">
    <location>
        <begin position="254"/>
        <end position="352"/>
    </location>
</feature>
<dbReference type="GO" id="GO:0005886">
    <property type="term" value="C:plasma membrane"/>
    <property type="evidence" value="ECO:0007669"/>
    <property type="project" value="UniProtKB-SubCell"/>
</dbReference>
<gene>
    <name evidence="16" type="ORF">FF38_00168</name>
</gene>
<dbReference type="OrthoDB" id="8050636at2759"/>
<dbReference type="PANTHER" id="PTHR42643">
    <property type="entry name" value="IONOTROPIC RECEPTOR 20A-RELATED"/>
    <property type="match status" value="1"/>
</dbReference>
<feature type="transmembrane region" description="Helical" evidence="12">
    <location>
        <begin position="606"/>
        <end position="626"/>
    </location>
</feature>
<feature type="domain" description="Putative ionotropic receptor ligand binding" evidence="15">
    <location>
        <begin position="59"/>
        <end position="246"/>
    </location>
</feature>
<dbReference type="Gene3D" id="3.40.190.10">
    <property type="entry name" value="Periplasmic binding protein-like II"/>
    <property type="match status" value="1"/>
</dbReference>
<evidence type="ECO:0000313" key="16">
    <source>
        <dbReference type="EMBL" id="KNC22586.1"/>
    </source>
</evidence>
<feature type="transmembrane region" description="Helical" evidence="12">
    <location>
        <begin position="884"/>
        <end position="905"/>
    </location>
</feature>
<feature type="signal peptide" evidence="13">
    <location>
        <begin position="1"/>
        <end position="20"/>
    </location>
</feature>
<evidence type="ECO:0000256" key="7">
    <source>
        <dbReference type="ARBA" id="ARBA00023136"/>
    </source>
</evidence>
<evidence type="ECO:0000256" key="3">
    <source>
        <dbReference type="ARBA" id="ARBA00022475"/>
    </source>
</evidence>
<evidence type="ECO:0000256" key="2">
    <source>
        <dbReference type="ARBA" id="ARBA00022448"/>
    </source>
</evidence>
<keyword evidence="8" id="KW-0675">Receptor</keyword>
<feature type="transmembrane region" description="Helical" evidence="12">
    <location>
        <begin position="934"/>
        <end position="957"/>
    </location>
</feature>
<feature type="transmembrane region" description="Helical" evidence="12">
    <location>
        <begin position="1301"/>
        <end position="1317"/>
    </location>
</feature>
<keyword evidence="11" id="KW-0407">Ion channel</keyword>
<dbReference type="EMBL" id="JRES01001480">
    <property type="protein sequence ID" value="KNC22586.1"/>
    <property type="molecule type" value="Genomic_DNA"/>
</dbReference>
<evidence type="ECO:0000256" key="5">
    <source>
        <dbReference type="ARBA" id="ARBA00022989"/>
    </source>
</evidence>
<feature type="transmembrane region" description="Helical" evidence="12">
    <location>
        <begin position="1512"/>
        <end position="1536"/>
    </location>
</feature>
<evidence type="ECO:0000256" key="11">
    <source>
        <dbReference type="ARBA" id="ARBA00023303"/>
    </source>
</evidence>
<feature type="transmembrane region" description="Helical" evidence="12">
    <location>
        <begin position="1323"/>
        <end position="1341"/>
    </location>
</feature>
<feature type="transmembrane region" description="Helical" evidence="12">
    <location>
        <begin position="684"/>
        <end position="705"/>
    </location>
</feature>
<feature type="transmembrane region" description="Helical" evidence="12">
    <location>
        <begin position="1230"/>
        <end position="1249"/>
    </location>
</feature>
<name>A0A0L0BRE0_LUCCU</name>
<dbReference type="PANTHER" id="PTHR42643:SF30">
    <property type="entry name" value="IONOTROPIC RECEPTOR 40A-RELATED"/>
    <property type="match status" value="1"/>
</dbReference>
<dbReference type="SUPFAM" id="SSF53850">
    <property type="entry name" value="Periplasmic binding protein-like II"/>
    <property type="match status" value="3"/>
</dbReference>
<dbReference type="Pfam" id="PF10613">
    <property type="entry name" value="Lig_chan-Glu_bd"/>
    <property type="match status" value="1"/>
</dbReference>
<keyword evidence="9" id="KW-0325">Glycoprotein</keyword>
<evidence type="ECO:0000259" key="15">
    <source>
        <dbReference type="Pfam" id="PF24061"/>
    </source>
</evidence>
<feature type="chain" id="PRO_5005535109" description="Ionotropic glutamate receptor C-terminal domain-containing protein" evidence="13">
    <location>
        <begin position="21"/>
        <end position="1553"/>
    </location>
</feature>
<proteinExistence type="predicted"/>
<dbReference type="InterPro" id="IPR052192">
    <property type="entry name" value="Insect_Ionotropic_Sensory_Rcpt"/>
</dbReference>
<dbReference type="Gene3D" id="1.10.287.70">
    <property type="match status" value="3"/>
</dbReference>
<keyword evidence="6" id="KW-0406">Ion transport</keyword>
<dbReference type="InterPro" id="IPR019594">
    <property type="entry name" value="Glu/Gly-bd"/>
</dbReference>
<keyword evidence="13" id="KW-0732">Signal</keyword>
<keyword evidence="17" id="KW-1185">Reference proteome</keyword>
<evidence type="ECO:0000256" key="9">
    <source>
        <dbReference type="ARBA" id="ARBA00023180"/>
    </source>
</evidence>
<feature type="transmembrane region" description="Helical" evidence="12">
    <location>
        <begin position="1261"/>
        <end position="1280"/>
    </location>
</feature>
<dbReference type="Proteomes" id="UP000037069">
    <property type="component" value="Unassembled WGS sequence"/>
</dbReference>
<dbReference type="Pfam" id="PF24061">
    <property type="entry name" value="LBD_receptor"/>
    <property type="match status" value="2"/>
</dbReference>
<feature type="transmembrane region" description="Helical" evidence="12">
    <location>
        <begin position="440"/>
        <end position="459"/>
    </location>
</feature>
<sequence>MRLIIFTVTLSLLVTWSCEQQQPEQEQQPQQQERQQQQQKHYNLSIMLNAIDSDMPLSLQNSISACSSIIHEYFVPITGSFMVSTHVQELHLKWHLKDFLNNVLLNLPMIKVEIESKSSSVRYLTMNRKYNLIVVDSIESLRQLDPAYYTRNYDIQEYYMVYLMHGSRFANLFSVLNQMFEYFWQNSIINVSLMTANKQFVVDVFTYFPFDNYLTCRMPWVEQINYYSGSWSQPIAMTIFPEKINNLENCPLDVAVWNTPPYLSYLKSDEGVYKIDYFEAVLLKVLSEKLNFSLNLQEPPNDEQRGKVLANGTITGAMKMLHDHSADLSLGSFCYTLERSTVLTAAVPYYQTHQIYAILTNMQLYTSLEILLYPFDKITWIILFLSLLFGLFIAFVIDHFYDKCLVIQVAIGYPALKTPTTDIFRFLMGQSLIQIPETNFARFMIIFWHIYGLLLRTAYQSLLFQLLKLNVYHEPPKTLTDLINQQCILVMTEEYFRTKFVFFVEYDKQDRCLAAVSSKDFLTYHIINEHKRGLFYILPEKIFAQHITMYFSKHSFLINRFNQLFMNLRGIGLVDFWAHQSLDTDYLQNKHKATFKSINLSDIEGILIIWSVLLLVAVVVFFLELYDHTADISLGSFRYTLERSTVLTAAVPYYQTFQIYGILTTTQLYTSLERLVYPFDNVTWIYLFFSVQLGLIIAFIIDYLYDKSLLVRIAIGNPRIRTPVTNVMRLFMGQSLIQIPETHFSRFMIISWHVYGLLLRTAYQSLLFQLLKLNIYHEPPENLSDLINQQCILVMTEGTYDTVHTVPRIEEGYINVIKLKNTSEESSFFFLENDKELRCLAVVSPKDFLTYHVIKERKMGIFYVLPETIFAQQITMYFSKHSFLINRFNALFMNLRSMGLIDFWARKSLNTDFLKSTRETQFIPINMENVEGILIIYSVLILIGIVVFFIEMIIFRVKLLTFDSESRLLFFVNFNESMEYRVYANDFINAILYDIKNATYKVLYQKQKSFKHIKHNEIILMDNIRSFKYFFSNLYNVGNMNLSLTLLFISSLKSLDYDTIYLIFKDLYHMDIIRVVLVVELSQDEIVMLTYFPFTPNSCRSFEPVIINHYLVEEQRWENTDYFPPKLNNFYGCRVTCCTWEDMPYLSVKPNKKNNYAIDYVGMEAELLKFVAGRLNFSIEINWIDPIKEDVTNKGAIFANMFARTCDFALGGFSYRKDLDSTSTFSQTNYFMLSPIYIVTNVINFYTTYEKLAFPFHYTVWFALGLIFALSSLLICTCGQRRQWLRYRNFLIGSANKTPHFHLYALAVGATMTTAQIPKRNFARFLLTCWLMVTFILRNAYQSGIYQMLRDNKQWNPPQTIENVFEQNYLISTTPENRRYFDILPDVKRKQLFNTTILETFSELLNAEKPIAFITPYEYYGYFGKVNGSQWQHLHLVKERLLTQQLTIYVRHHSYFINVLNDQISDAQYHGFITLWNRQYSLSMTTAFKLSSYIQMNGHLNSDKNPLSMNELGAIFMILVWLHVLSSGVFLIELMWHRYGNVVRNWLHLKFKL</sequence>
<keyword evidence="2" id="KW-0813">Transport</keyword>
<evidence type="ECO:0000256" key="8">
    <source>
        <dbReference type="ARBA" id="ARBA00023170"/>
    </source>
</evidence>
<keyword evidence="10" id="KW-1071">Ligand-gated ion channel</keyword>
<keyword evidence="3" id="KW-1003">Cell membrane</keyword>
<reference evidence="16 17" key="1">
    <citation type="journal article" date="2015" name="Nat. Commun.">
        <title>Lucilia cuprina genome unlocks parasitic fly biology to underpin future interventions.</title>
        <authorList>
            <person name="Anstead C.A."/>
            <person name="Korhonen P.K."/>
            <person name="Young N.D."/>
            <person name="Hall R.S."/>
            <person name="Jex A.R."/>
            <person name="Murali S.C."/>
            <person name="Hughes D.S."/>
            <person name="Lee S.F."/>
            <person name="Perry T."/>
            <person name="Stroehlein A.J."/>
            <person name="Ansell B.R."/>
            <person name="Breugelmans B."/>
            <person name="Hofmann A."/>
            <person name="Qu J."/>
            <person name="Dugan S."/>
            <person name="Lee S.L."/>
            <person name="Chao H."/>
            <person name="Dinh H."/>
            <person name="Han Y."/>
            <person name="Doddapaneni H.V."/>
            <person name="Worley K.C."/>
            <person name="Muzny D.M."/>
            <person name="Ioannidis P."/>
            <person name="Waterhouse R.M."/>
            <person name="Zdobnov E.M."/>
            <person name="James P.J."/>
            <person name="Bagnall N.H."/>
            <person name="Kotze A.C."/>
            <person name="Gibbs R.A."/>
            <person name="Richards S."/>
            <person name="Batterham P."/>
            <person name="Gasser R.B."/>
        </authorList>
    </citation>
    <scope>NUCLEOTIDE SEQUENCE [LARGE SCALE GENOMIC DNA]</scope>
    <source>
        <strain evidence="16 17">LS</strain>
        <tissue evidence="16">Full body</tissue>
    </source>
</reference>
<keyword evidence="5 12" id="KW-1133">Transmembrane helix</keyword>
<evidence type="ECO:0000256" key="13">
    <source>
        <dbReference type="SAM" id="SignalP"/>
    </source>
</evidence>
<evidence type="ECO:0008006" key="18">
    <source>
        <dbReference type="Google" id="ProtNLM"/>
    </source>
</evidence>
<comment type="subcellular location">
    <subcellularLocation>
        <location evidence="1">Cell membrane</location>
        <topology evidence="1">Multi-pass membrane protein</topology>
    </subcellularLocation>
</comment>
<protein>
    <recommendedName>
        <fullName evidence="18">Ionotropic glutamate receptor C-terminal domain-containing protein</fullName>
    </recommendedName>
</protein>
<keyword evidence="7 12" id="KW-0472">Membrane</keyword>
<keyword evidence="4 12" id="KW-0812">Transmembrane</keyword>
<comment type="caution">
    <text evidence="16">The sequence shown here is derived from an EMBL/GenBank/DDBJ whole genome shotgun (WGS) entry which is preliminary data.</text>
</comment>
<evidence type="ECO:0000256" key="12">
    <source>
        <dbReference type="SAM" id="Phobius"/>
    </source>
</evidence>
<evidence type="ECO:0000313" key="17">
    <source>
        <dbReference type="Proteomes" id="UP000037069"/>
    </source>
</evidence>
<evidence type="ECO:0000256" key="10">
    <source>
        <dbReference type="ARBA" id="ARBA00023286"/>
    </source>
</evidence>